<feature type="transmembrane region" description="Helical" evidence="7">
    <location>
        <begin position="94"/>
        <end position="115"/>
    </location>
</feature>
<comment type="caution">
    <text evidence="10">The sequence shown here is derived from an EMBL/GenBank/DDBJ whole genome shotgun (WGS) entry which is preliminary data.</text>
</comment>
<proteinExistence type="inferred from homology"/>
<feature type="domain" description="ABC3 transporter permease C-terminal" evidence="8">
    <location>
        <begin position="755"/>
        <end position="868"/>
    </location>
</feature>
<feature type="transmembrane region" description="Helical" evidence="7">
    <location>
        <begin position="841"/>
        <end position="864"/>
    </location>
</feature>
<dbReference type="InterPro" id="IPR017800">
    <property type="entry name" value="ADOP"/>
</dbReference>
<dbReference type="InterPro" id="IPR025857">
    <property type="entry name" value="MacB_PCD"/>
</dbReference>
<evidence type="ECO:0000259" key="8">
    <source>
        <dbReference type="Pfam" id="PF02687"/>
    </source>
</evidence>
<evidence type="ECO:0000313" key="11">
    <source>
        <dbReference type="Proteomes" id="UP000598633"/>
    </source>
</evidence>
<dbReference type="AlphaFoldDB" id="A0A8J7CFY0"/>
<dbReference type="NCBIfam" id="NF038403">
    <property type="entry name" value="perm_prefix_1"/>
    <property type="match status" value="1"/>
</dbReference>
<name>A0A8J7CFY0_9BACT</name>
<gene>
    <name evidence="10" type="ORF">IFJ97_01815</name>
</gene>
<keyword evidence="2" id="KW-1003">Cell membrane</keyword>
<evidence type="ECO:0000256" key="3">
    <source>
        <dbReference type="ARBA" id="ARBA00022692"/>
    </source>
</evidence>
<feature type="transmembrane region" description="Helical" evidence="7">
    <location>
        <begin position="347"/>
        <end position="369"/>
    </location>
</feature>
<dbReference type="Pfam" id="PF02687">
    <property type="entry name" value="FtsX"/>
    <property type="match status" value="2"/>
</dbReference>
<dbReference type="InterPro" id="IPR050250">
    <property type="entry name" value="Macrolide_Exporter_MacB"/>
</dbReference>
<dbReference type="GO" id="GO:0005886">
    <property type="term" value="C:plasma membrane"/>
    <property type="evidence" value="ECO:0007669"/>
    <property type="project" value="UniProtKB-SubCell"/>
</dbReference>
<dbReference type="EMBL" id="JACXWA010000029">
    <property type="protein sequence ID" value="MBD3870079.1"/>
    <property type="molecule type" value="Genomic_DNA"/>
</dbReference>
<evidence type="ECO:0000256" key="4">
    <source>
        <dbReference type="ARBA" id="ARBA00022989"/>
    </source>
</evidence>
<organism evidence="10 11">
    <name type="scientific">Candidatus Sulfomarinibacter kjeldsenii</name>
    <dbReference type="NCBI Taxonomy" id="2885994"/>
    <lineage>
        <taxon>Bacteria</taxon>
        <taxon>Pseudomonadati</taxon>
        <taxon>Acidobacteriota</taxon>
        <taxon>Thermoanaerobaculia</taxon>
        <taxon>Thermoanaerobaculales</taxon>
        <taxon>Candidatus Sulfomarinibacteraceae</taxon>
        <taxon>Candidatus Sulfomarinibacter</taxon>
    </lineage>
</organism>
<feature type="transmembrane region" description="Helical" evidence="7">
    <location>
        <begin position="441"/>
        <end position="462"/>
    </location>
</feature>
<accession>A0A8J7CFY0</accession>
<keyword evidence="4 7" id="KW-1133">Transmembrane helix</keyword>
<dbReference type="Proteomes" id="UP000598633">
    <property type="component" value="Unassembled WGS sequence"/>
</dbReference>
<feature type="domain" description="ABC3 transporter permease C-terminal" evidence="8">
    <location>
        <begin position="352"/>
        <end position="465"/>
    </location>
</feature>
<evidence type="ECO:0000259" key="9">
    <source>
        <dbReference type="Pfam" id="PF12704"/>
    </source>
</evidence>
<evidence type="ECO:0000256" key="1">
    <source>
        <dbReference type="ARBA" id="ARBA00004651"/>
    </source>
</evidence>
<dbReference type="NCBIfam" id="TIGR03434">
    <property type="entry name" value="ADOP"/>
    <property type="match status" value="1"/>
</dbReference>
<dbReference type="PANTHER" id="PTHR30572">
    <property type="entry name" value="MEMBRANE COMPONENT OF TRANSPORTER-RELATED"/>
    <property type="match status" value="1"/>
</dbReference>
<reference evidence="10 11" key="1">
    <citation type="submission" date="2020-08" db="EMBL/GenBank/DDBJ databases">
        <title>Acidobacteriota in marine sediments use diverse sulfur dissimilation pathways.</title>
        <authorList>
            <person name="Wasmund K."/>
        </authorList>
    </citation>
    <scope>NUCLEOTIDE SEQUENCE [LARGE SCALE GENOMIC DNA]</scope>
    <source>
        <strain evidence="10">MAG AM3-A</strain>
    </source>
</reference>
<dbReference type="InterPro" id="IPR047928">
    <property type="entry name" value="Perm_prefix_1"/>
</dbReference>
<keyword evidence="3 7" id="KW-0812">Transmembrane</keyword>
<dbReference type="PANTHER" id="PTHR30572:SF4">
    <property type="entry name" value="ABC TRANSPORTER PERMEASE YTRF"/>
    <property type="match status" value="1"/>
</dbReference>
<feature type="transmembrane region" description="Helical" evidence="7">
    <location>
        <begin position="748"/>
        <end position="772"/>
    </location>
</feature>
<evidence type="ECO:0000256" key="7">
    <source>
        <dbReference type="SAM" id="Phobius"/>
    </source>
</evidence>
<comment type="subcellular location">
    <subcellularLocation>
        <location evidence="1">Cell membrane</location>
        <topology evidence="1">Multi-pass membrane protein</topology>
    </subcellularLocation>
</comment>
<feature type="transmembrane region" description="Helical" evidence="7">
    <location>
        <begin position="400"/>
        <end position="421"/>
    </location>
</feature>
<evidence type="ECO:0000256" key="5">
    <source>
        <dbReference type="ARBA" id="ARBA00023136"/>
    </source>
</evidence>
<dbReference type="InterPro" id="IPR003838">
    <property type="entry name" value="ABC3_permease_C"/>
</dbReference>
<dbReference type="Pfam" id="PF12704">
    <property type="entry name" value="MacB_PCD"/>
    <property type="match status" value="2"/>
</dbReference>
<feature type="domain" description="MacB-like periplasmic core" evidence="9">
    <location>
        <begin position="98"/>
        <end position="310"/>
    </location>
</feature>
<protein>
    <submittedName>
        <fullName evidence="10">ABC transporter permease</fullName>
    </submittedName>
</protein>
<evidence type="ECO:0000313" key="10">
    <source>
        <dbReference type="EMBL" id="MBD3870079.1"/>
    </source>
</evidence>
<comment type="similarity">
    <text evidence="6">Belongs to the ABC-4 integral membrane protein family.</text>
</comment>
<evidence type="ECO:0000256" key="6">
    <source>
        <dbReference type="ARBA" id="ARBA00038076"/>
    </source>
</evidence>
<evidence type="ECO:0000256" key="2">
    <source>
        <dbReference type="ARBA" id="ARBA00022475"/>
    </source>
</evidence>
<feature type="transmembrane region" description="Helical" evidence="7">
    <location>
        <begin position="491"/>
        <end position="511"/>
    </location>
</feature>
<keyword evidence="5 7" id="KW-0472">Membrane</keyword>
<feature type="transmembrane region" description="Helical" evidence="7">
    <location>
        <begin position="804"/>
        <end position="821"/>
    </location>
</feature>
<sequence length="875" mass="94806">MPFLSTLRSVLRTPFKGEELDRELDEELQSYLDLLIEEKTHAGLDHAEARRQALIEIGGAEQVKAGVREARHGAALDMLMHDIRFTLRTLRKSPGFAAVVVFTLAIGIGANTALFSTIKAMLLSQLPYQEPDRLVASGKTYEGRYAGPVSRLDFFDFRRLSRSFDGFCVLSSTNRVTMTGGERAEAVGAVYTTWDLFPTLGVAPIRGRYFMEGEEALDGANVALISHDLWQRRFGGSDDAIGKPLRLDGMSYEVVGVMPAGFSFLYEADLWILIDRSCPIDADRDSHSLWAVGRLKDGVSLEQAQVDVDAVAKVLEEEYPDTNKAKGLRLFELHDFMVGHVRPSLNLLILTTVLLLLISCSNVAGLLLARGQQRVSEMAMRSALGASRGRLVRQLVTETMILTLVAGLIGIVVAFFFHNLLLRLLPLGDPGVPVPSIDGAVLVFALVISVVTGLIVGIVPALRGTSADVWRKLGSSTRTSESIGGTRLRTLMVVVQVALSVVLLIGCGLLIRSMVKLASVNLGFDTENVIGCTYAIQADDYSTTQERVDLYASLIEEIRALPGVTNAAAVTKLPIASRGTDWPIWLASQPRPEPRDSNMALMRAVTPGYFPTIGIPLLRGRDFAETDVEGTAPAVIISEAVARDLFPDQNPLGQLVKLGWFDFAFEVVGVVGNAQINGVRSNLKEAMYLPSTQFGPTFQWLVVRSEGDPNLLAEPIRSLAEAKDRNAVLGDPVTMTTLVERDLTGFRVVMLALGLLSFVALILTSVGLYGVLAYHVSQRSNEFGIRFAMGATPTEVIGLIMKKGLAMVSAGLVLGLIGAFMSSRLVQRLLFEVQPLDPVAYGAAAIFLGGTALAACLVPAWRAAGINPVTALRRQ</sequence>
<dbReference type="GO" id="GO:0022857">
    <property type="term" value="F:transmembrane transporter activity"/>
    <property type="evidence" value="ECO:0007669"/>
    <property type="project" value="TreeGrafter"/>
</dbReference>
<feature type="domain" description="MacB-like periplasmic core" evidence="9">
    <location>
        <begin position="491"/>
        <end position="713"/>
    </location>
</feature>